<feature type="compositionally biased region" description="Basic residues" evidence="5">
    <location>
        <begin position="482"/>
        <end position="496"/>
    </location>
</feature>
<dbReference type="Pfam" id="PF07393">
    <property type="entry name" value="Sec10_HB"/>
    <property type="match status" value="2"/>
</dbReference>
<dbReference type="PANTHER" id="PTHR12100:SF0">
    <property type="entry name" value="EXOCYST COMPLEX COMPONENT 5"/>
    <property type="match status" value="1"/>
</dbReference>
<feature type="region of interest" description="Disordered" evidence="5">
    <location>
        <begin position="405"/>
        <end position="547"/>
    </location>
</feature>
<feature type="domain" description="Exocyst complex component Sec10 N-terminal" evidence="7">
    <location>
        <begin position="78"/>
        <end position="163"/>
    </location>
</feature>
<evidence type="ECO:0000313" key="9">
    <source>
        <dbReference type="Proteomes" id="UP000722791"/>
    </source>
</evidence>
<dbReference type="AlphaFoldDB" id="A0A8J4FGV8"/>
<evidence type="ECO:0000256" key="3">
    <source>
        <dbReference type="ARBA" id="ARBA00022483"/>
    </source>
</evidence>
<dbReference type="Pfam" id="PF20667">
    <property type="entry name" value="Sec10_N"/>
    <property type="match status" value="1"/>
</dbReference>
<evidence type="ECO:0000259" key="6">
    <source>
        <dbReference type="Pfam" id="PF07393"/>
    </source>
</evidence>
<dbReference type="Proteomes" id="UP000722791">
    <property type="component" value="Unassembled WGS sequence"/>
</dbReference>
<reference evidence="8" key="1">
    <citation type="journal article" date="2021" name="Proc. Natl. Acad. Sci. U.S.A.">
        <title>Three genomes in the algal genus Volvox reveal the fate of a haploid sex-determining region after a transition to homothallism.</title>
        <authorList>
            <person name="Yamamoto K."/>
            <person name="Hamaji T."/>
            <person name="Kawai-Toyooka H."/>
            <person name="Matsuzaki R."/>
            <person name="Takahashi F."/>
            <person name="Nishimura Y."/>
            <person name="Kawachi M."/>
            <person name="Noguchi H."/>
            <person name="Minakuchi Y."/>
            <person name="Umen J.G."/>
            <person name="Toyoda A."/>
            <person name="Nozaki H."/>
        </authorList>
    </citation>
    <scope>NUCLEOTIDE SEQUENCE</scope>
    <source>
        <strain evidence="8">NIES-3785</strain>
    </source>
</reference>
<evidence type="ECO:0000256" key="1">
    <source>
        <dbReference type="ARBA" id="ARBA00006572"/>
    </source>
</evidence>
<gene>
    <name evidence="8" type="ORF">Vretimale_4999</name>
</gene>
<feature type="compositionally biased region" description="Pro residues" evidence="5">
    <location>
        <begin position="759"/>
        <end position="783"/>
    </location>
</feature>
<dbReference type="InterPro" id="IPR048625">
    <property type="entry name" value="Sec10_N"/>
</dbReference>
<dbReference type="GO" id="GO:0000145">
    <property type="term" value="C:exocyst"/>
    <property type="evidence" value="ECO:0007669"/>
    <property type="project" value="TreeGrafter"/>
</dbReference>
<feature type="region of interest" description="Disordered" evidence="5">
    <location>
        <begin position="756"/>
        <end position="783"/>
    </location>
</feature>
<sequence>MQLSLIDPEAFKDGFNLGEFLSGIANGVLDPKTQPAGPKPDSSTAAAAARVSLDKSRALLELFDKAESEALYAHGEISKSVSVLQNTLVADQAKHQKALSSCNRHSDKAREAFRQVEAHSNRVGQVSTRLGDRLQRADSLRSRALELVRLVEYLALFVQLPEGDSAFIEGLPWDDRKLAEAASIVHKLRALTSEVESAGERNRLAGAAAAAEDAAARAAATAAATATESLRASGGGAAPTTGTSTPAERRELAPALGSLEYGIRRLGQYCVWLENRVVNRFDQAVEDDNIRMMGECARIMAAFDREKAIIQRYISLLPVFQSSVDEMTWVREPPVAADDAVVSERLRPLSRLYGTLGDTVAVEAGRMSSIFPNVRAALQMLVAKAFEDRVLMALERLLEDTAEDAFSRSTSYSSGRPMDELHDMDEQYDSDSSGRYGRHRRGGGGGGGNHSDDDDYYDSDADDDTDGDDDGGGGGGGGGGVRGRRKPAAASKRRSPRRDGASVPAAVAAAARSQTAQGKMPPPAARPSGRGTSVPSVTIRTGHTSVMGLRMRHGRRASAAAALTANNGGGGGGGRRASSSGHSDGDSSGGPSVLALHLYLRLLAASYVRTGELAEQVEAATSGQVDVGGLVDSVFQQFLKLYPAPELQWLDLMAEKDLAPNYDSADPLFRPPLTLATAEGLIRRNAEAVQRCALLCPAAQVAASVRLLYVGEAPYDGRMPGSLLEHLPGYLIRGVEREMELTLQLDGKGDPAACNMFRLPPPPQPPPPPGYKGPPPPQPPPPQLMTRAAAAGAAQSYVSVRVAPVVRAVQCSGQAIKKLQEHHAKVVLPALDSSAPEISACAAGLGMGLRAVETAVLSVMQALVDMIVIQAEKVLMYEQKRSEFLPPDSHLDAALLDRPTDACLLVCALFEALGKVARESLGGSNLASFLLEVGMRMHATFLNHMQQFVYNAAGALRWRNDVNAYCEALRLWGSPLLDSRMGAVGALVGILVVEPDQLLPLINGTLRLDHREAIKYVRLRQDFHIARVQGRSLQQIFGSGDVVPGQPAAGLGTGPGPASAAVGPRFRAAGGGGAPVGG</sequence>
<feature type="compositionally biased region" description="Low complexity" evidence="5">
    <location>
        <begin position="501"/>
        <end position="517"/>
    </location>
</feature>
<dbReference type="EMBL" id="BNCQ01000007">
    <property type="protein sequence ID" value="GIL99948.1"/>
    <property type="molecule type" value="Genomic_DNA"/>
</dbReference>
<dbReference type="GO" id="GO:0006893">
    <property type="term" value="P:Golgi to plasma membrane transport"/>
    <property type="evidence" value="ECO:0007669"/>
    <property type="project" value="TreeGrafter"/>
</dbReference>
<evidence type="ECO:0000256" key="5">
    <source>
        <dbReference type="SAM" id="MobiDB-lite"/>
    </source>
</evidence>
<evidence type="ECO:0000313" key="8">
    <source>
        <dbReference type="EMBL" id="GIL99948.1"/>
    </source>
</evidence>
<proteinExistence type="inferred from homology"/>
<accession>A0A8J4FGV8</accession>
<keyword evidence="4" id="KW-0175">Coiled coil</keyword>
<feature type="compositionally biased region" description="Acidic residues" evidence="5">
    <location>
        <begin position="452"/>
        <end position="471"/>
    </location>
</feature>
<feature type="compositionally biased region" description="Gly residues" evidence="5">
    <location>
        <begin position="472"/>
        <end position="481"/>
    </location>
</feature>
<feature type="compositionally biased region" description="Polar residues" evidence="5">
    <location>
        <begin position="530"/>
        <end position="544"/>
    </location>
</feature>
<evidence type="ECO:0000256" key="2">
    <source>
        <dbReference type="ARBA" id="ARBA00022448"/>
    </source>
</evidence>
<keyword evidence="2" id="KW-0813">Transport</keyword>
<keyword evidence="3" id="KW-0268">Exocytosis</keyword>
<feature type="region of interest" description="Disordered" evidence="5">
    <location>
        <begin position="563"/>
        <end position="588"/>
    </location>
</feature>
<organism evidence="8 9">
    <name type="scientific">Volvox reticuliferus</name>
    <dbReference type="NCBI Taxonomy" id="1737510"/>
    <lineage>
        <taxon>Eukaryota</taxon>
        <taxon>Viridiplantae</taxon>
        <taxon>Chlorophyta</taxon>
        <taxon>core chlorophytes</taxon>
        <taxon>Chlorophyceae</taxon>
        <taxon>CS clade</taxon>
        <taxon>Chlamydomonadales</taxon>
        <taxon>Volvocaceae</taxon>
        <taxon>Volvox</taxon>
    </lineage>
</organism>
<dbReference type="GO" id="GO:0006887">
    <property type="term" value="P:exocytosis"/>
    <property type="evidence" value="ECO:0007669"/>
    <property type="project" value="UniProtKB-KW"/>
</dbReference>
<dbReference type="InterPro" id="IPR009976">
    <property type="entry name" value="Sec10-like"/>
</dbReference>
<name>A0A8J4FGV8_9CHLO</name>
<evidence type="ECO:0000259" key="7">
    <source>
        <dbReference type="Pfam" id="PF20667"/>
    </source>
</evidence>
<protein>
    <submittedName>
        <fullName evidence="8">Uncharacterized protein</fullName>
    </submittedName>
</protein>
<feature type="region of interest" description="Disordered" evidence="5">
    <location>
        <begin position="229"/>
        <end position="249"/>
    </location>
</feature>
<comment type="similarity">
    <text evidence="1">Belongs to the SEC10 family.</text>
</comment>
<dbReference type="OrthoDB" id="125856at2759"/>
<evidence type="ECO:0000256" key="4">
    <source>
        <dbReference type="ARBA" id="ARBA00023054"/>
    </source>
</evidence>
<feature type="domain" description="Exocyst complex component Sec10-like alpha-helical bundle" evidence="6">
    <location>
        <begin position="807"/>
        <end position="1029"/>
    </location>
</feature>
<dbReference type="InterPro" id="IPR048627">
    <property type="entry name" value="Sec10_HB"/>
</dbReference>
<feature type="domain" description="Exocyst complex component Sec10-like alpha-helical bundle" evidence="6">
    <location>
        <begin position="180"/>
        <end position="402"/>
    </location>
</feature>
<comment type="caution">
    <text evidence="8">The sequence shown here is derived from an EMBL/GenBank/DDBJ whole genome shotgun (WGS) entry which is preliminary data.</text>
</comment>
<dbReference type="PANTHER" id="PTHR12100">
    <property type="entry name" value="SEC10"/>
    <property type="match status" value="1"/>
</dbReference>